<proteinExistence type="predicted"/>
<accession>A0A3R8S4H1</accession>
<reference evidence="1 2" key="1">
    <citation type="submission" date="2018-12" db="EMBL/GenBank/DDBJ databases">
        <title>The whole draft genome of Aquabacterium sp. SJQ9.</title>
        <authorList>
            <person name="Sun L."/>
            <person name="Gao X."/>
            <person name="Chen W."/>
            <person name="Huang K."/>
        </authorList>
    </citation>
    <scope>NUCLEOTIDE SEQUENCE [LARGE SCALE GENOMIC DNA]</scope>
    <source>
        <strain evidence="1 2">SJQ9</strain>
    </source>
</reference>
<comment type="caution">
    <text evidence="1">The sequence shown here is derived from an EMBL/GenBank/DDBJ whole genome shotgun (WGS) entry which is preliminary data.</text>
</comment>
<dbReference type="OrthoDB" id="8911133at2"/>
<dbReference type="EMBL" id="RSED01000026">
    <property type="protein sequence ID" value="RRS01141.1"/>
    <property type="molecule type" value="Genomic_DNA"/>
</dbReference>
<sequence>MSNNTPFMPWIDHLYEVGDKIRAERTRLRDSADMALELERKAAALRALVEKGKADLLTKVMKNWTLADIQGASEAAARHHPVRRTFDDVEDGALRECLRTLDGRHLASEALQVFQDAGVIREQDLQAVPDEQALAQLAARVLAWWRHLGQPVCDRLAIK</sequence>
<dbReference type="Proteomes" id="UP000269265">
    <property type="component" value="Unassembled WGS sequence"/>
</dbReference>
<gene>
    <name evidence="1" type="ORF">EIP75_21420</name>
</gene>
<name>A0A3R8S4H1_9BURK</name>
<evidence type="ECO:0000313" key="1">
    <source>
        <dbReference type="EMBL" id="RRS01141.1"/>
    </source>
</evidence>
<dbReference type="RefSeq" id="WP_125245241.1">
    <property type="nucleotide sequence ID" value="NZ_RSED01000026.1"/>
</dbReference>
<dbReference type="InterPro" id="IPR035338">
    <property type="entry name" value="KleA/KleC-like"/>
</dbReference>
<protein>
    <submittedName>
        <fullName evidence="1">Uncharacterized protein</fullName>
    </submittedName>
</protein>
<keyword evidence="2" id="KW-1185">Reference proteome</keyword>
<organism evidence="1 2">
    <name type="scientific">Aquabacterium soli</name>
    <dbReference type="NCBI Taxonomy" id="2493092"/>
    <lineage>
        <taxon>Bacteria</taxon>
        <taxon>Pseudomonadati</taxon>
        <taxon>Pseudomonadota</taxon>
        <taxon>Betaproteobacteria</taxon>
        <taxon>Burkholderiales</taxon>
        <taxon>Aquabacterium</taxon>
    </lineage>
</organism>
<dbReference type="AlphaFoldDB" id="A0A3R8S4H1"/>
<dbReference type="Pfam" id="PF17383">
    <property type="entry name" value="kleA_kleC"/>
    <property type="match status" value="1"/>
</dbReference>
<evidence type="ECO:0000313" key="2">
    <source>
        <dbReference type="Proteomes" id="UP000269265"/>
    </source>
</evidence>